<dbReference type="AlphaFoldDB" id="A0A2M4B4A2"/>
<reference evidence="1" key="1">
    <citation type="submission" date="2018-01" db="EMBL/GenBank/DDBJ databases">
        <title>An insight into the sialome of Amazonian anophelines.</title>
        <authorList>
            <person name="Ribeiro J.M."/>
            <person name="Scarpassa V."/>
            <person name="Calvo E."/>
        </authorList>
    </citation>
    <scope>NUCLEOTIDE SEQUENCE</scope>
    <source>
        <tissue evidence="1">Salivary glands</tissue>
    </source>
</reference>
<sequence length="80" mass="9357">MRFLAQQFPLYLQPLEAVGFDLVLLLFFRAAHTITLLRHGRLLFGHFRAATMCRHDGHVVGRVGWRGKLNISRSQQRTRR</sequence>
<proteinExistence type="predicted"/>
<organism evidence="1">
    <name type="scientific">Anopheles triannulatus</name>
    <dbReference type="NCBI Taxonomy" id="58253"/>
    <lineage>
        <taxon>Eukaryota</taxon>
        <taxon>Metazoa</taxon>
        <taxon>Ecdysozoa</taxon>
        <taxon>Arthropoda</taxon>
        <taxon>Hexapoda</taxon>
        <taxon>Insecta</taxon>
        <taxon>Pterygota</taxon>
        <taxon>Neoptera</taxon>
        <taxon>Endopterygota</taxon>
        <taxon>Diptera</taxon>
        <taxon>Nematocera</taxon>
        <taxon>Culicoidea</taxon>
        <taxon>Culicidae</taxon>
        <taxon>Anophelinae</taxon>
        <taxon>Anopheles</taxon>
    </lineage>
</organism>
<name>A0A2M4B4A2_9DIPT</name>
<protein>
    <submittedName>
        <fullName evidence="1">Putative secreted protein</fullName>
    </submittedName>
</protein>
<dbReference type="EMBL" id="GGFK01014548">
    <property type="protein sequence ID" value="MBW47869.1"/>
    <property type="molecule type" value="Transcribed_RNA"/>
</dbReference>
<accession>A0A2M4B4A2</accession>
<evidence type="ECO:0000313" key="1">
    <source>
        <dbReference type="EMBL" id="MBW47869.1"/>
    </source>
</evidence>